<feature type="compositionally biased region" description="Polar residues" evidence="1">
    <location>
        <begin position="75"/>
        <end position="89"/>
    </location>
</feature>
<reference evidence="2" key="2">
    <citation type="submission" date="2014-07" db="EMBL/GenBank/DDBJ databases">
        <authorList>
            <person name="Hull J."/>
        </authorList>
    </citation>
    <scope>NUCLEOTIDE SEQUENCE</scope>
</reference>
<feature type="non-terminal residue" evidence="2">
    <location>
        <position position="1"/>
    </location>
</feature>
<reference evidence="2" key="1">
    <citation type="journal article" date="2014" name="PLoS ONE">
        <title>Transcriptome-Based Identification of ABC Transporters in the Western Tarnished Plant Bug Lygus hesperus.</title>
        <authorList>
            <person name="Hull J.J."/>
            <person name="Chaney K."/>
            <person name="Geib S.M."/>
            <person name="Fabrick J.A."/>
            <person name="Brent C.S."/>
            <person name="Walsh D."/>
            <person name="Lavine L.C."/>
        </authorList>
    </citation>
    <scope>NUCLEOTIDE SEQUENCE</scope>
</reference>
<feature type="non-terminal residue" evidence="2">
    <location>
        <position position="122"/>
    </location>
</feature>
<organism evidence="2">
    <name type="scientific">Lygus hesperus</name>
    <name type="common">Western plant bug</name>
    <dbReference type="NCBI Taxonomy" id="30085"/>
    <lineage>
        <taxon>Eukaryota</taxon>
        <taxon>Metazoa</taxon>
        <taxon>Ecdysozoa</taxon>
        <taxon>Arthropoda</taxon>
        <taxon>Hexapoda</taxon>
        <taxon>Insecta</taxon>
        <taxon>Pterygota</taxon>
        <taxon>Neoptera</taxon>
        <taxon>Paraneoptera</taxon>
        <taxon>Hemiptera</taxon>
        <taxon>Heteroptera</taxon>
        <taxon>Panheteroptera</taxon>
        <taxon>Cimicomorpha</taxon>
        <taxon>Miridae</taxon>
        <taxon>Mirini</taxon>
        <taxon>Lygus</taxon>
    </lineage>
</organism>
<protein>
    <submittedName>
        <fullName evidence="2">DNA replication regulator SLD2</fullName>
    </submittedName>
</protein>
<gene>
    <name evidence="2" type="primary">SLD2</name>
    <name evidence="2" type="ORF">CM83_105660</name>
</gene>
<accession>A0A0A9YPT5</accession>
<feature type="region of interest" description="Disordered" evidence="1">
    <location>
        <begin position="37"/>
        <end position="122"/>
    </location>
</feature>
<sequence>VQGEKTWKCSFNKCNSSVKTGAMDEIISARICHNHPEPLKLRDTLPSQMPSLSGALHPQSPKTKTPPSQYPEPTINRNRSTTVPYTPNHQEPLHRRTLAPTLTSDLCPQSPRTPPPQHPKPT</sequence>
<evidence type="ECO:0000256" key="1">
    <source>
        <dbReference type="SAM" id="MobiDB-lite"/>
    </source>
</evidence>
<dbReference type="AlphaFoldDB" id="A0A0A9YPT5"/>
<dbReference type="EMBL" id="GBHO01008547">
    <property type="protein sequence ID" value="JAG35057.1"/>
    <property type="molecule type" value="Transcribed_RNA"/>
</dbReference>
<name>A0A0A9YPT5_LYGHE</name>
<evidence type="ECO:0000313" key="2">
    <source>
        <dbReference type="EMBL" id="JAG35057.1"/>
    </source>
</evidence>
<proteinExistence type="predicted"/>
<feature type="compositionally biased region" description="Pro residues" evidence="1">
    <location>
        <begin position="111"/>
        <end position="122"/>
    </location>
</feature>